<name>A0A0R2C7H6_9LACO</name>
<feature type="domain" description="Glucosyltransferase 3-like C-terminal" evidence="3">
    <location>
        <begin position="164"/>
        <end position="320"/>
    </location>
</feature>
<dbReference type="STRING" id="1423810.FD19_GL001438"/>
<dbReference type="Pfam" id="PF26334">
    <property type="entry name" value="Gtf3_N"/>
    <property type="match status" value="1"/>
</dbReference>
<sequence length="332" mass="37821">MIQPTTVNSVFKAKNDINDIAQRMGYQTLSIFRYDVEADTDDQLYSRIDGITAPVVSGDLVIFQYPTNDGFKFDEQFMSHLVDRGVHVVIQIHDAECLRGYVPYDEVAFFNRASAIITHNDNMTNALADKGVTAPMFANYAFDYLSVNTKNRYTQADKHLEKSLVLAGSLDKSRYLEHWPYQTNLVAFGRNETMQLDPQIDFRGEVKPEELGYIIPYRFGLAWDSNIPNGGQYKDYTRFNNPHKVSMYLANGLPVVLWKDAGMAPFVVKNHLGITIESLDELDDALAALSQAEIDDILQHVETVKWALRDGFFTRRAIMRMELAILGRQIKL</sequence>
<keyword evidence="1 4" id="KW-0808">Transferase</keyword>
<evidence type="ECO:0000256" key="1">
    <source>
        <dbReference type="ARBA" id="ARBA00022679"/>
    </source>
</evidence>
<dbReference type="PATRIC" id="fig|1423810.4.peg.1477"/>
<proteinExistence type="predicted"/>
<dbReference type="InterPro" id="IPR058591">
    <property type="entry name" value="Gtf3_N"/>
</dbReference>
<accession>A0A0R2C7H6</accession>
<evidence type="ECO:0000313" key="4">
    <source>
        <dbReference type="EMBL" id="KRM87280.1"/>
    </source>
</evidence>
<keyword evidence="5" id="KW-1185">Reference proteome</keyword>
<dbReference type="PIRSF" id="PIRSF007023">
    <property type="entry name" value="UDP-Galf_transf"/>
    <property type="match status" value="1"/>
</dbReference>
<feature type="domain" description="Glucosyltransferase 3-like N-terminal" evidence="2">
    <location>
        <begin position="4"/>
        <end position="137"/>
    </location>
</feature>
<dbReference type="AlphaFoldDB" id="A0A0R2C7H6"/>
<dbReference type="InterPro" id="IPR058592">
    <property type="entry name" value="Gtf3_C"/>
</dbReference>
<organism evidence="4 5">
    <name type="scientific">Lacticaseibacillus thailandensis DSM 22698 = JCM 13996</name>
    <dbReference type="NCBI Taxonomy" id="1423810"/>
    <lineage>
        <taxon>Bacteria</taxon>
        <taxon>Bacillati</taxon>
        <taxon>Bacillota</taxon>
        <taxon>Bacilli</taxon>
        <taxon>Lactobacillales</taxon>
        <taxon>Lactobacillaceae</taxon>
        <taxon>Lacticaseibacillus</taxon>
    </lineage>
</organism>
<evidence type="ECO:0000259" key="2">
    <source>
        <dbReference type="Pfam" id="PF26334"/>
    </source>
</evidence>
<dbReference type="EMBL" id="AYZK01000003">
    <property type="protein sequence ID" value="KRM87280.1"/>
    <property type="molecule type" value="Genomic_DNA"/>
</dbReference>
<protein>
    <submittedName>
        <fullName evidence="4">Beta-1,6-galactofuranosyltransferase</fullName>
    </submittedName>
</protein>
<evidence type="ECO:0000313" key="5">
    <source>
        <dbReference type="Proteomes" id="UP000051789"/>
    </source>
</evidence>
<gene>
    <name evidence="4" type="ORF">FD19_GL001438</name>
</gene>
<evidence type="ECO:0000259" key="3">
    <source>
        <dbReference type="Pfam" id="PF26337"/>
    </source>
</evidence>
<dbReference type="Pfam" id="PF26337">
    <property type="entry name" value="Gtf3_C"/>
    <property type="match status" value="1"/>
</dbReference>
<dbReference type="Gene3D" id="3.40.50.2000">
    <property type="entry name" value="Glycogen Phosphorylase B"/>
    <property type="match status" value="2"/>
</dbReference>
<comment type="caution">
    <text evidence="4">The sequence shown here is derived from an EMBL/GenBank/DDBJ whole genome shotgun (WGS) entry which is preliminary data.</text>
</comment>
<dbReference type="GO" id="GO:0016740">
    <property type="term" value="F:transferase activity"/>
    <property type="evidence" value="ECO:0007669"/>
    <property type="project" value="UniProtKB-KW"/>
</dbReference>
<reference evidence="4 5" key="1">
    <citation type="journal article" date="2015" name="Genome Announc.">
        <title>Expanding the biotechnology potential of lactobacilli through comparative genomics of 213 strains and associated genera.</title>
        <authorList>
            <person name="Sun Z."/>
            <person name="Harris H.M."/>
            <person name="McCann A."/>
            <person name="Guo C."/>
            <person name="Argimon S."/>
            <person name="Zhang W."/>
            <person name="Yang X."/>
            <person name="Jeffery I.B."/>
            <person name="Cooney J.C."/>
            <person name="Kagawa T.F."/>
            <person name="Liu W."/>
            <person name="Song Y."/>
            <person name="Salvetti E."/>
            <person name="Wrobel A."/>
            <person name="Rasinkangas P."/>
            <person name="Parkhill J."/>
            <person name="Rea M.C."/>
            <person name="O'Sullivan O."/>
            <person name="Ritari J."/>
            <person name="Douillard F.P."/>
            <person name="Paul Ross R."/>
            <person name="Yang R."/>
            <person name="Briner A.E."/>
            <person name="Felis G.E."/>
            <person name="de Vos W.M."/>
            <person name="Barrangou R."/>
            <person name="Klaenhammer T.R."/>
            <person name="Caufield P.W."/>
            <person name="Cui Y."/>
            <person name="Zhang H."/>
            <person name="O'Toole P.W."/>
        </authorList>
    </citation>
    <scope>NUCLEOTIDE SEQUENCE [LARGE SCALE GENOMIC DNA]</scope>
    <source>
        <strain evidence="4 5">DSM 22698</strain>
    </source>
</reference>
<dbReference type="Proteomes" id="UP000051789">
    <property type="component" value="Unassembled WGS sequence"/>
</dbReference>